<comment type="similarity">
    <text evidence="1 7">Belongs to the NDK family.</text>
</comment>
<dbReference type="InterPro" id="IPR036236">
    <property type="entry name" value="Znf_C2H2_sf"/>
</dbReference>
<keyword evidence="5" id="KW-0862">Zinc</keyword>
<feature type="region of interest" description="Disordered" evidence="8">
    <location>
        <begin position="392"/>
        <end position="421"/>
    </location>
</feature>
<evidence type="ECO:0000259" key="9">
    <source>
        <dbReference type="PROSITE" id="PS50157"/>
    </source>
</evidence>
<evidence type="ECO:0000256" key="5">
    <source>
        <dbReference type="ARBA" id="ARBA00022833"/>
    </source>
</evidence>
<dbReference type="SMART" id="SM00562">
    <property type="entry name" value="NDK"/>
    <property type="match status" value="1"/>
</dbReference>
<dbReference type="Pfam" id="PF00096">
    <property type="entry name" value="zf-C2H2"/>
    <property type="match status" value="2"/>
</dbReference>
<dbReference type="SUPFAM" id="SSF54919">
    <property type="entry name" value="Nucleoside diphosphate kinase, NDK"/>
    <property type="match status" value="1"/>
</dbReference>
<dbReference type="GO" id="GO:0005694">
    <property type="term" value="C:chromosome"/>
    <property type="evidence" value="ECO:0007669"/>
    <property type="project" value="UniProtKB-ARBA"/>
</dbReference>
<dbReference type="GO" id="GO:0045893">
    <property type="term" value="P:positive regulation of DNA-templated transcription"/>
    <property type="evidence" value="ECO:0007669"/>
    <property type="project" value="UniProtKB-ARBA"/>
</dbReference>
<gene>
    <name evidence="10" type="ORF">AaeL_AAEL003030</name>
</gene>
<dbReference type="VEuPathDB" id="VectorBase:AAEL020005"/>
<feature type="region of interest" description="Disordered" evidence="8">
    <location>
        <begin position="259"/>
        <end position="281"/>
    </location>
</feature>
<dbReference type="HOGENOM" id="CLU_290565_0_0_1"/>
<reference evidence="10" key="3">
    <citation type="submission" date="2012-09" db="EMBL/GenBank/DDBJ databases">
        <authorList>
            <consortium name="VectorBase"/>
        </authorList>
    </citation>
    <scope>NUCLEOTIDE SEQUENCE</scope>
    <source>
        <strain evidence="10">Liverpool</strain>
    </source>
</reference>
<feature type="domain" description="C2H2-type" evidence="9">
    <location>
        <begin position="437"/>
        <end position="459"/>
    </location>
</feature>
<dbReference type="SUPFAM" id="SSF57667">
    <property type="entry name" value="beta-beta-alpha zinc fingers"/>
    <property type="match status" value="1"/>
</dbReference>
<dbReference type="CDD" id="cd22970">
    <property type="entry name" value="DD_NDKH5-like"/>
    <property type="match status" value="1"/>
</dbReference>
<dbReference type="GO" id="GO:0008270">
    <property type="term" value="F:zinc ion binding"/>
    <property type="evidence" value="ECO:0007669"/>
    <property type="project" value="UniProtKB-KW"/>
</dbReference>
<dbReference type="InterPro" id="IPR036850">
    <property type="entry name" value="NDK-like_dom_sf"/>
</dbReference>
<dbReference type="InterPro" id="IPR013087">
    <property type="entry name" value="Znf_C2H2_type"/>
</dbReference>
<dbReference type="PANTHER" id="PTHR46161">
    <property type="entry name" value="NUCLEOSIDE DIPHOSPHATE KINASE"/>
    <property type="match status" value="1"/>
</dbReference>
<dbReference type="VEuPathDB" id="VectorBase:AAEL020007"/>
<dbReference type="PROSITE" id="PS51374">
    <property type="entry name" value="NDPK_LIKE"/>
    <property type="match status" value="1"/>
</dbReference>
<keyword evidence="2" id="KW-0479">Metal-binding</keyword>
<evidence type="ECO:0000313" key="11">
    <source>
        <dbReference type="Proteomes" id="UP000682892"/>
    </source>
</evidence>
<dbReference type="Gene3D" id="1.20.890.10">
    <property type="entry name" value="cAMP-dependent protein kinase regulatory subunit, dimerization-anchoring domain"/>
    <property type="match status" value="1"/>
</dbReference>
<evidence type="ECO:0000256" key="8">
    <source>
        <dbReference type="SAM" id="MobiDB-lite"/>
    </source>
</evidence>
<feature type="compositionally biased region" description="Polar residues" evidence="8">
    <location>
        <begin position="411"/>
        <end position="420"/>
    </location>
</feature>
<dbReference type="PROSITE" id="PS50157">
    <property type="entry name" value="ZINC_FINGER_C2H2_2"/>
    <property type="match status" value="3"/>
</dbReference>
<dbReference type="eggNOG" id="KOG1721">
    <property type="taxonomic scope" value="Eukaryota"/>
</dbReference>
<evidence type="ECO:0000256" key="2">
    <source>
        <dbReference type="ARBA" id="ARBA00022723"/>
    </source>
</evidence>
<dbReference type="GO" id="GO:0003341">
    <property type="term" value="P:cilium movement"/>
    <property type="evidence" value="ECO:0007669"/>
    <property type="project" value="TreeGrafter"/>
</dbReference>
<dbReference type="PANTHER" id="PTHR46161:SF1">
    <property type="entry name" value="NUCLEOSIDE DIPHOSPHATE KINASE HOMOLOG 5"/>
    <property type="match status" value="1"/>
</dbReference>
<dbReference type="AlphaFoldDB" id="Q0IGB6"/>
<dbReference type="PROSITE" id="PS00028">
    <property type="entry name" value="ZINC_FINGER_C2H2_1"/>
    <property type="match status" value="3"/>
</dbReference>
<evidence type="ECO:0000256" key="1">
    <source>
        <dbReference type="ARBA" id="ARBA00008142"/>
    </source>
</evidence>
<dbReference type="PhylomeDB" id="Q0IGB6"/>
<proteinExistence type="inferred from homology"/>
<evidence type="ECO:0000313" key="10">
    <source>
        <dbReference type="EMBL" id="EAT45723.1"/>
    </source>
</evidence>
<dbReference type="FunFam" id="3.30.160.60:FF:001732">
    <property type="entry name" value="Zgc:162936"/>
    <property type="match status" value="1"/>
</dbReference>
<feature type="region of interest" description="Disordered" evidence="8">
    <location>
        <begin position="874"/>
        <end position="900"/>
    </location>
</feature>
<dbReference type="Gene3D" id="3.30.160.60">
    <property type="entry name" value="Classic Zinc Finger"/>
    <property type="match status" value="2"/>
</dbReference>
<feature type="domain" description="C2H2-type" evidence="9">
    <location>
        <begin position="316"/>
        <end position="340"/>
    </location>
</feature>
<feature type="compositionally biased region" description="Low complexity" evidence="8">
    <location>
        <begin position="259"/>
        <end position="278"/>
    </location>
</feature>
<keyword evidence="4 6" id="KW-0863">Zinc-finger</keyword>
<dbReference type="SMART" id="SM00355">
    <property type="entry name" value="ZnF_C2H2"/>
    <property type="match status" value="3"/>
</dbReference>
<dbReference type="eggNOG" id="KOG0888">
    <property type="taxonomic scope" value="Eukaryota"/>
</dbReference>
<feature type="compositionally biased region" description="Low complexity" evidence="8">
    <location>
        <begin position="395"/>
        <end position="408"/>
    </location>
</feature>
<organism evidence="10 11">
    <name type="scientific">Aedes aegypti</name>
    <name type="common">Yellowfever mosquito</name>
    <name type="synonym">Culex aegypti</name>
    <dbReference type="NCBI Taxonomy" id="7159"/>
    <lineage>
        <taxon>Eukaryota</taxon>
        <taxon>Metazoa</taxon>
        <taxon>Ecdysozoa</taxon>
        <taxon>Arthropoda</taxon>
        <taxon>Hexapoda</taxon>
        <taxon>Insecta</taxon>
        <taxon>Pterygota</taxon>
        <taxon>Neoptera</taxon>
        <taxon>Endopterygota</taxon>
        <taxon>Diptera</taxon>
        <taxon>Nematocera</taxon>
        <taxon>Culicoidea</taxon>
        <taxon>Culicidae</taxon>
        <taxon>Culicinae</taxon>
        <taxon>Aedini</taxon>
        <taxon>Aedes</taxon>
        <taxon>Stegomyia</taxon>
    </lineage>
</organism>
<evidence type="ECO:0000256" key="7">
    <source>
        <dbReference type="PROSITE-ProRule" id="PRU00706"/>
    </source>
</evidence>
<dbReference type="PaxDb" id="7159-AAEL003030-PA"/>
<reference evidence="10" key="1">
    <citation type="submission" date="2005-10" db="EMBL/GenBank/DDBJ databases">
        <authorList>
            <person name="Loftus B.J."/>
            <person name="Nene V.M."/>
            <person name="Hannick L.I."/>
            <person name="Bidwell S."/>
            <person name="Haas B."/>
            <person name="Amedeo P."/>
            <person name="Orvis J."/>
            <person name="Wortman J.R."/>
            <person name="White O.R."/>
            <person name="Salzberg S."/>
            <person name="Shumway M."/>
            <person name="Koo H."/>
            <person name="Zhao Y."/>
            <person name="Holmes M."/>
            <person name="Miller J."/>
            <person name="Schatz M."/>
            <person name="Pop M."/>
            <person name="Pai G."/>
            <person name="Utterback T."/>
            <person name="Rogers Y.-H."/>
            <person name="Kravitz S."/>
            <person name="Fraser C.M."/>
        </authorList>
    </citation>
    <scope>NUCLEOTIDE SEQUENCE</scope>
    <source>
        <strain evidence="10">Liverpool</strain>
    </source>
</reference>
<dbReference type="VEuPathDB" id="VectorBase:AAEL020006"/>
<dbReference type="GO" id="GO:0043565">
    <property type="term" value="F:sequence-specific DNA binding"/>
    <property type="evidence" value="ECO:0007669"/>
    <property type="project" value="UniProtKB-ARBA"/>
</dbReference>
<dbReference type="GO" id="GO:0005929">
    <property type="term" value="C:cilium"/>
    <property type="evidence" value="ECO:0007669"/>
    <property type="project" value="TreeGrafter"/>
</dbReference>
<feature type="compositionally biased region" description="Polar residues" evidence="8">
    <location>
        <begin position="627"/>
        <end position="640"/>
    </location>
</feature>
<dbReference type="Pfam" id="PF00334">
    <property type="entry name" value="NDK"/>
    <property type="match status" value="1"/>
</dbReference>
<accession>Q0IGB6</accession>
<evidence type="ECO:0000256" key="6">
    <source>
        <dbReference type="PROSITE-ProRule" id="PRU00042"/>
    </source>
</evidence>
<dbReference type="Gene3D" id="3.30.70.141">
    <property type="entry name" value="Nucleoside diphosphate kinase-like domain"/>
    <property type="match status" value="1"/>
</dbReference>
<dbReference type="GO" id="GO:1902176">
    <property type="term" value="P:negative regulation of oxidative stress-induced intrinsic apoptotic signaling pathway"/>
    <property type="evidence" value="ECO:0007669"/>
    <property type="project" value="TreeGrafter"/>
</dbReference>
<comment type="caution">
    <text evidence="7">Lacks conserved residue(s) required for the propagation of feature annotation.</text>
</comment>
<feature type="region of interest" description="Disordered" evidence="8">
    <location>
        <begin position="990"/>
        <end position="1053"/>
    </location>
</feature>
<sequence length="1053" mass="116552">MGDFERTLAVIKPDAMKHKDTIIRRIMDAGFVIVQSRIVRLTAEQASEFYRSKQTHPNYHALIVALSEGPILAMCISKERAVAEFLWLIGPERYQDAVKNAPLSLRAMFADSHDELRNAVHGSEDKNSARYEIHFFFPTLLLEPIFNEHKLNNYLCAMVNPVLMQGLYAMAKERPKNPVIWLSNWLLLNNPYKPMITSIHTEPLYDVIAKQDLTSGERNLSTGNLIGAQSQCDCCEYKDNEPYTEGGSMHPATRLKALQQVQQASSKKSTAKPKAPVTNNTGPPKPVFECTICGKGLARKDKLTIHMRIHTGEKPYICEVCDRAFARRDKLVIHMNKFKHITPTNIAPLGKRQNRVPTLVKKEDQKCEDNKPILIDHHALATQTLTTVVNSISAQQQQQGQPSGQMDQATGPPQQHTSIPSAIGMSIPQQHHHQLSWTCELCGRMFQTREEWTLHAKSHLEIFLVALIASPTLSKNAERRRAFYRRTTTTSTATPISEDAISSESKFNDNAGEGLYTVGDSFTIGGGSSASSSGDNIGKGSAFKPVTSSGDKLTSFSEYGFGGTKLSESNDSGSDEDYGINLKNIKPLKSSSNSNSFKSSGAFDFLNNDYSKLSSDSKTKSSYSNKFSISHPTPTKSSLTGKLDHLHDSTEYEIYSSLKSANSYKSTFNPFATSTNLPIVTFSGSSLNFDGKVKKLPSYSFDDSALASFTPTKNKKNKLSLDDDTFGGGSTFGHSSSFGVGKLEFPFPSGGKFNNPYGFGEPPLVKSAVSTLKHFGAGLLGKPEKQSSTFYGIDSEESGFGNSKFKPFGKGSSGSGSSSFKNTYNLDSDESEEIYTKPKSPKLHSSYGTKLKPSHNTEFESDFDVKNIKLPGTLNKFRPNTFPKSTPHKSKHGSDIDNPNPLEFRPNFKLQDVPNLYPDDHIGAGIAAKGQIENFLNAEHSFRNEPVRTTHFLDGHPGKKGQYNQFLKSQEDEQFEKEALKAQIEYLKAQAAKRPEVRQRPPGPPPSIKHNSAPPRGRPVRRIPQLAPLGAKQSRPPVRIPHFNDRPYSTENR</sequence>
<feature type="compositionally biased region" description="Low complexity" evidence="8">
    <location>
        <begin position="615"/>
        <end position="626"/>
    </location>
</feature>
<dbReference type="FunFam" id="3.30.160.60:FF:000765">
    <property type="entry name" value="Zinc finger 45-like"/>
    <property type="match status" value="1"/>
</dbReference>
<feature type="region of interest" description="Disordered" evidence="8">
    <location>
        <begin position="828"/>
        <end position="850"/>
    </location>
</feature>
<dbReference type="InterPro" id="IPR007858">
    <property type="entry name" value="Dpy-30_motif"/>
</dbReference>
<reference evidence="10" key="2">
    <citation type="journal article" date="2007" name="Science">
        <title>Genome sequence of Aedes aegypti, a major arbovirus vector.</title>
        <authorList>
            <person name="Nene V."/>
            <person name="Wortman J.R."/>
            <person name="Lawson D."/>
            <person name="Haas B."/>
            <person name="Kodira C."/>
            <person name="Tu Z.J."/>
            <person name="Loftus B."/>
            <person name="Xi Z."/>
            <person name="Megy K."/>
            <person name="Grabherr M."/>
            <person name="Ren Q."/>
            <person name="Zdobnov E.M."/>
            <person name="Lobo N.F."/>
            <person name="Campbell K.S."/>
            <person name="Brown S.E."/>
            <person name="Bonaldo M.F."/>
            <person name="Zhu J."/>
            <person name="Sinkins S.P."/>
            <person name="Hogenkamp D.G."/>
            <person name="Amedeo P."/>
            <person name="Arensburger P."/>
            <person name="Atkinson P.W."/>
            <person name="Bidwell S."/>
            <person name="Biedler J."/>
            <person name="Birney E."/>
            <person name="Bruggner R.V."/>
            <person name="Costas J."/>
            <person name="Coy M.R."/>
            <person name="Crabtree J."/>
            <person name="Crawford M."/>
            <person name="Debruyn B."/>
            <person name="Decaprio D."/>
            <person name="Eiglmeier K."/>
            <person name="Eisenstadt E."/>
            <person name="El-Dorry H."/>
            <person name="Gelbart W.M."/>
            <person name="Gomes S.L."/>
            <person name="Hammond M."/>
            <person name="Hannick L.I."/>
            <person name="Hogan J.R."/>
            <person name="Holmes M.H."/>
            <person name="Jaffe D."/>
            <person name="Johnston J.S."/>
            <person name="Kennedy R.C."/>
            <person name="Koo H."/>
            <person name="Kravitz S."/>
            <person name="Kriventseva E.V."/>
            <person name="Kulp D."/>
            <person name="Labutti K."/>
            <person name="Lee E."/>
            <person name="Li S."/>
            <person name="Lovin D.D."/>
            <person name="Mao C."/>
            <person name="Mauceli E."/>
            <person name="Menck C.F."/>
            <person name="Miller J.R."/>
            <person name="Montgomery P."/>
            <person name="Mori A."/>
            <person name="Nascimento A.L."/>
            <person name="Naveira H.F."/>
            <person name="Nusbaum C."/>
            <person name="O'leary S."/>
            <person name="Orvis J."/>
            <person name="Pertea M."/>
            <person name="Quesneville H."/>
            <person name="Reidenbach K.R."/>
            <person name="Rogers Y.H."/>
            <person name="Roth C.W."/>
            <person name="Schneider J.R."/>
            <person name="Schatz M."/>
            <person name="Shumway M."/>
            <person name="Stanke M."/>
            <person name="Stinson E.O."/>
            <person name="Tubio J.M."/>
            <person name="Vanzee J.P."/>
            <person name="Verjovski-Almeida S."/>
            <person name="Werner D."/>
            <person name="White O."/>
            <person name="Wyder S."/>
            <person name="Zeng Q."/>
            <person name="Zhao Q."/>
            <person name="Zhao Y."/>
            <person name="Hill C.A."/>
            <person name="Raikhel A.S."/>
            <person name="Soares M.B."/>
            <person name="Knudson D.L."/>
            <person name="Lee N.H."/>
            <person name="Galagan J."/>
            <person name="Salzberg S.L."/>
            <person name="Paulsen I.T."/>
            <person name="Dimopoulos G."/>
            <person name="Collins F.H."/>
            <person name="Birren B."/>
            <person name="Fraser-Liggett C.M."/>
            <person name="Severson D.W."/>
        </authorList>
    </citation>
    <scope>NUCLEOTIDE SEQUENCE [LARGE SCALE GENOMIC DNA]</scope>
    <source>
        <strain evidence="10">Liverpool</strain>
    </source>
</reference>
<dbReference type="InterPro" id="IPR034907">
    <property type="entry name" value="NDK-like_dom"/>
</dbReference>
<dbReference type="Pfam" id="PF05186">
    <property type="entry name" value="Dpy-30"/>
    <property type="match status" value="1"/>
</dbReference>
<name>Q0IGB6_AEDAE</name>
<feature type="region of interest" description="Disordered" evidence="8">
    <location>
        <begin position="615"/>
        <end position="641"/>
    </location>
</feature>
<dbReference type="Proteomes" id="UP000682892">
    <property type="component" value="Chromosome 1"/>
</dbReference>
<protein>
    <submittedName>
        <fullName evidence="10">AAEL003030-PA</fullName>
    </submittedName>
</protein>
<evidence type="ECO:0000256" key="3">
    <source>
        <dbReference type="ARBA" id="ARBA00022737"/>
    </source>
</evidence>
<keyword evidence="3" id="KW-0677">Repeat</keyword>
<dbReference type="EMBL" id="CH477260">
    <property type="protein sequence ID" value="EAT45723.1"/>
    <property type="molecule type" value="Genomic_DNA"/>
</dbReference>
<evidence type="ECO:0000256" key="4">
    <source>
        <dbReference type="ARBA" id="ARBA00022771"/>
    </source>
</evidence>
<feature type="domain" description="C2H2-type" evidence="9">
    <location>
        <begin position="288"/>
        <end position="315"/>
    </location>
</feature>